<dbReference type="Proteomes" id="UP000017822">
    <property type="component" value="Unassembled WGS sequence"/>
</dbReference>
<reference evidence="1 2" key="1">
    <citation type="submission" date="2013-07" db="EMBL/GenBank/DDBJ databases">
        <authorList>
            <person name="Schaap P.J."/>
            <person name="Mehboob F."/>
            <person name="Oosterkamp M.J."/>
            <person name="de Vos W.M."/>
            <person name="Stams A.J.M."/>
            <person name="Koehorst J.J."/>
        </authorList>
    </citation>
    <scope>NUCLEOTIDE SEQUENCE [LARGE SCALE GENOMIC DNA]</scope>
    <source>
        <strain evidence="1 2">AW-1</strain>
    </source>
</reference>
<dbReference type="PATRIC" id="fig|1263865.4.peg.748"/>
<evidence type="ECO:0000313" key="1">
    <source>
        <dbReference type="EMBL" id="ESR00753.1"/>
    </source>
</evidence>
<gene>
    <name evidence="1" type="ORF">F753_03755</name>
</gene>
<comment type="caution">
    <text evidence="1">The sequence shown here is derived from an EMBL/GenBank/DDBJ whole genome shotgun (WGS) entry which is preliminary data.</text>
</comment>
<dbReference type="RefSeq" id="WP_023444192.1">
    <property type="nucleotide sequence ID" value="NZ_AOFQ01000008.1"/>
</dbReference>
<accession>V4QG34</accession>
<protein>
    <submittedName>
        <fullName evidence="1">Uncharacterized protein</fullName>
    </submittedName>
</protein>
<dbReference type="EMBL" id="AOFQ01000008">
    <property type="protein sequence ID" value="ESR00753.1"/>
    <property type="molecule type" value="Genomic_DNA"/>
</dbReference>
<proteinExistence type="predicted"/>
<evidence type="ECO:0000313" key="2">
    <source>
        <dbReference type="Proteomes" id="UP000017822"/>
    </source>
</evidence>
<name>V4QG34_STUCH</name>
<feature type="non-terminal residue" evidence="1">
    <location>
        <position position="1"/>
    </location>
</feature>
<organism evidence="1 2">
    <name type="scientific">Stutzerimonas chloritidismutans AW-1</name>
    <dbReference type="NCBI Taxonomy" id="1263865"/>
    <lineage>
        <taxon>Bacteria</taxon>
        <taxon>Pseudomonadati</taxon>
        <taxon>Pseudomonadota</taxon>
        <taxon>Gammaproteobacteria</taxon>
        <taxon>Pseudomonadales</taxon>
        <taxon>Pseudomonadaceae</taxon>
        <taxon>Stutzerimonas</taxon>
    </lineage>
</organism>
<sequence length="67" mass="7258">IRKRGEPLPVVSARFVPVPLGFLPAGRTGSEELTIRIEIPYHAGSLSVHWPVEDGEGCARLLRGLLA</sequence>
<dbReference type="AlphaFoldDB" id="V4QG34"/>